<accession>A0A8E2J7E2</accession>
<feature type="region of interest" description="Disordered" evidence="1">
    <location>
        <begin position="1"/>
        <end position="24"/>
    </location>
</feature>
<proteinExistence type="predicted"/>
<organism evidence="2 3">
    <name type="scientific">Lepidopterella palustris CBS 459.81</name>
    <dbReference type="NCBI Taxonomy" id="1314670"/>
    <lineage>
        <taxon>Eukaryota</taxon>
        <taxon>Fungi</taxon>
        <taxon>Dikarya</taxon>
        <taxon>Ascomycota</taxon>
        <taxon>Pezizomycotina</taxon>
        <taxon>Dothideomycetes</taxon>
        <taxon>Pleosporomycetidae</taxon>
        <taxon>Mytilinidiales</taxon>
        <taxon>Argynnaceae</taxon>
        <taxon>Lepidopterella</taxon>
    </lineage>
</organism>
<dbReference type="OrthoDB" id="4501855at2759"/>
<evidence type="ECO:0000313" key="3">
    <source>
        <dbReference type="Proteomes" id="UP000250266"/>
    </source>
</evidence>
<reference evidence="2 3" key="1">
    <citation type="journal article" date="2016" name="Nat. Commun.">
        <title>Ectomycorrhizal ecology is imprinted in the genome of the dominant symbiotic fungus Cenococcum geophilum.</title>
        <authorList>
            <consortium name="DOE Joint Genome Institute"/>
            <person name="Peter M."/>
            <person name="Kohler A."/>
            <person name="Ohm R.A."/>
            <person name="Kuo A."/>
            <person name="Krutzmann J."/>
            <person name="Morin E."/>
            <person name="Arend M."/>
            <person name="Barry K.W."/>
            <person name="Binder M."/>
            <person name="Choi C."/>
            <person name="Clum A."/>
            <person name="Copeland A."/>
            <person name="Grisel N."/>
            <person name="Haridas S."/>
            <person name="Kipfer T."/>
            <person name="LaButti K."/>
            <person name="Lindquist E."/>
            <person name="Lipzen A."/>
            <person name="Maire R."/>
            <person name="Meier B."/>
            <person name="Mihaltcheva S."/>
            <person name="Molinier V."/>
            <person name="Murat C."/>
            <person name="Poggeler S."/>
            <person name="Quandt C.A."/>
            <person name="Sperisen C."/>
            <person name="Tritt A."/>
            <person name="Tisserant E."/>
            <person name="Crous P.W."/>
            <person name="Henrissat B."/>
            <person name="Nehls U."/>
            <person name="Egli S."/>
            <person name="Spatafora J.W."/>
            <person name="Grigoriev I.V."/>
            <person name="Martin F.M."/>
        </authorList>
    </citation>
    <scope>NUCLEOTIDE SEQUENCE [LARGE SCALE GENOMIC DNA]</scope>
    <source>
        <strain evidence="2 3">CBS 459.81</strain>
    </source>
</reference>
<name>A0A8E2J7E2_9PEZI</name>
<sequence>GFRPIPPPVCHNPREQQKAVQRFSYTSKKEKSLNAYLARLKRFAYKADTTSWPKVSRVIALHRGLRPSLRPGLRRSLKELNNSLLSPSYSKYVELVQSYNRRSRRPQLV</sequence>
<gene>
    <name evidence="2" type="ORF">K432DRAFT_412592</name>
</gene>
<keyword evidence="3" id="KW-1185">Reference proteome</keyword>
<dbReference type="EMBL" id="KV748174">
    <property type="protein sequence ID" value="OCK72629.1"/>
    <property type="molecule type" value="Genomic_DNA"/>
</dbReference>
<protein>
    <submittedName>
        <fullName evidence="2">Uncharacterized protein</fullName>
    </submittedName>
</protein>
<dbReference type="AlphaFoldDB" id="A0A8E2J7E2"/>
<evidence type="ECO:0000313" key="2">
    <source>
        <dbReference type="EMBL" id="OCK72629.1"/>
    </source>
</evidence>
<feature type="compositionally biased region" description="Pro residues" evidence="1">
    <location>
        <begin position="1"/>
        <end position="10"/>
    </location>
</feature>
<feature type="non-terminal residue" evidence="2">
    <location>
        <position position="1"/>
    </location>
</feature>
<dbReference type="Proteomes" id="UP000250266">
    <property type="component" value="Unassembled WGS sequence"/>
</dbReference>
<evidence type="ECO:0000256" key="1">
    <source>
        <dbReference type="SAM" id="MobiDB-lite"/>
    </source>
</evidence>